<dbReference type="Proteomes" id="UP000240357">
    <property type="component" value="Unassembled WGS sequence"/>
</dbReference>
<dbReference type="Gene3D" id="3.40.50.2300">
    <property type="match status" value="1"/>
</dbReference>
<organism evidence="3 4">
    <name type="scientific">Adhaeribacter arboris</name>
    <dbReference type="NCBI Taxonomy" id="2072846"/>
    <lineage>
        <taxon>Bacteria</taxon>
        <taxon>Pseudomonadati</taxon>
        <taxon>Bacteroidota</taxon>
        <taxon>Cytophagia</taxon>
        <taxon>Cytophagales</taxon>
        <taxon>Hymenobacteraceae</taxon>
        <taxon>Adhaeribacter</taxon>
    </lineage>
</organism>
<comment type="caution">
    <text evidence="3">The sequence shown here is derived from an EMBL/GenBank/DDBJ whole genome shotgun (WGS) entry which is preliminary data.</text>
</comment>
<proteinExistence type="predicted"/>
<name>A0A2T2Y8X8_9BACT</name>
<dbReference type="InterPro" id="IPR011006">
    <property type="entry name" value="CheY-like_superfamily"/>
</dbReference>
<dbReference type="AlphaFoldDB" id="A0A2T2Y8X8"/>
<dbReference type="GO" id="GO:0000160">
    <property type="term" value="P:phosphorelay signal transduction system"/>
    <property type="evidence" value="ECO:0007669"/>
    <property type="project" value="InterPro"/>
</dbReference>
<dbReference type="PANTHER" id="PTHR44520">
    <property type="entry name" value="RESPONSE REGULATOR RCP1-RELATED"/>
    <property type="match status" value="1"/>
</dbReference>
<keyword evidence="4" id="KW-1185">Reference proteome</keyword>
<dbReference type="InterPro" id="IPR052893">
    <property type="entry name" value="TCS_response_regulator"/>
</dbReference>
<feature type="modified residue" description="4-aspartylphosphate" evidence="1">
    <location>
        <position position="43"/>
    </location>
</feature>
<evidence type="ECO:0000313" key="3">
    <source>
        <dbReference type="EMBL" id="PSR51964.1"/>
    </source>
</evidence>
<dbReference type="Pfam" id="PF00072">
    <property type="entry name" value="Response_reg"/>
    <property type="match status" value="1"/>
</dbReference>
<protein>
    <submittedName>
        <fullName evidence="3">Response regulator</fullName>
    </submittedName>
</protein>
<dbReference type="OrthoDB" id="1524091at2"/>
<sequence>MKRVITSVDQHNQILAASNGQEALTVLNQACLVNNCPELILLDINMPVMNGFEFLRELQNLSLDAAVFKIAILTSSNNPLDYLMAHKYPIIGYLEKPLTEEKFRSVMVE</sequence>
<feature type="domain" description="Response regulatory" evidence="2">
    <location>
        <begin position="1"/>
        <end position="109"/>
    </location>
</feature>
<dbReference type="InterPro" id="IPR001789">
    <property type="entry name" value="Sig_transdc_resp-reg_receiver"/>
</dbReference>
<dbReference type="PANTHER" id="PTHR44520:SF2">
    <property type="entry name" value="RESPONSE REGULATOR RCP1"/>
    <property type="match status" value="1"/>
</dbReference>
<gene>
    <name evidence="3" type="ORF">AHMF7605_29075</name>
</gene>
<keyword evidence="1" id="KW-0597">Phosphoprotein</keyword>
<dbReference type="RefSeq" id="WP_106933783.1">
    <property type="nucleotide sequence ID" value="NZ_PYFT01000002.1"/>
</dbReference>
<dbReference type="SUPFAM" id="SSF52172">
    <property type="entry name" value="CheY-like"/>
    <property type="match status" value="1"/>
</dbReference>
<evidence type="ECO:0000313" key="4">
    <source>
        <dbReference type="Proteomes" id="UP000240357"/>
    </source>
</evidence>
<accession>A0A2T2Y8X8</accession>
<dbReference type="PROSITE" id="PS50110">
    <property type="entry name" value="RESPONSE_REGULATORY"/>
    <property type="match status" value="1"/>
</dbReference>
<evidence type="ECO:0000259" key="2">
    <source>
        <dbReference type="PROSITE" id="PS50110"/>
    </source>
</evidence>
<evidence type="ECO:0000256" key="1">
    <source>
        <dbReference type="PROSITE-ProRule" id="PRU00169"/>
    </source>
</evidence>
<reference evidence="3 4" key="1">
    <citation type="submission" date="2018-03" db="EMBL/GenBank/DDBJ databases">
        <title>Adhaeribacter sp. HMF7605 Genome sequencing and assembly.</title>
        <authorList>
            <person name="Kang H."/>
            <person name="Kang J."/>
            <person name="Cha I."/>
            <person name="Kim H."/>
            <person name="Joh K."/>
        </authorList>
    </citation>
    <scope>NUCLEOTIDE SEQUENCE [LARGE SCALE GENOMIC DNA]</scope>
    <source>
        <strain evidence="3 4">HMF7605</strain>
    </source>
</reference>
<dbReference type="EMBL" id="PYFT01000002">
    <property type="protein sequence ID" value="PSR51964.1"/>
    <property type="molecule type" value="Genomic_DNA"/>
</dbReference>
<dbReference type="SMART" id="SM00448">
    <property type="entry name" value="REC"/>
    <property type="match status" value="1"/>
</dbReference>